<dbReference type="InterPro" id="IPR036691">
    <property type="entry name" value="Endo/exonu/phosph_ase_sf"/>
</dbReference>
<proteinExistence type="predicted"/>
<protein>
    <submittedName>
        <fullName evidence="1">RNA-directed DNA polymerase from mobile element jockey</fullName>
    </submittedName>
</protein>
<name>A0AAV3YEQ9_9GAST</name>
<dbReference type="AlphaFoldDB" id="A0AAV3YEQ9"/>
<keyword evidence="1" id="KW-0808">Transferase</keyword>
<dbReference type="GO" id="GO:0003964">
    <property type="term" value="F:RNA-directed DNA polymerase activity"/>
    <property type="evidence" value="ECO:0007669"/>
    <property type="project" value="UniProtKB-KW"/>
</dbReference>
<evidence type="ECO:0000313" key="1">
    <source>
        <dbReference type="EMBL" id="GFN80763.1"/>
    </source>
</evidence>
<gene>
    <name evidence="1" type="ORF">PoB_000726900</name>
</gene>
<keyword evidence="1" id="KW-0695">RNA-directed DNA polymerase</keyword>
<sequence length="124" mass="13732">MAENDLIILNSGKQTFVHSAYHSISAIDLAVASPSIAAECSWAAHSDLCGNDHFPLFLTLSSNFNRMLNTSFNFQNPTGTVWRPMQTVFGRLCGRYRTVYLKLHDAARSSIPLHKGTKCKTCVP</sequence>
<evidence type="ECO:0000313" key="2">
    <source>
        <dbReference type="Proteomes" id="UP000735302"/>
    </source>
</evidence>
<dbReference type="EMBL" id="BLXT01000847">
    <property type="protein sequence ID" value="GFN80763.1"/>
    <property type="molecule type" value="Genomic_DNA"/>
</dbReference>
<keyword evidence="1" id="KW-0548">Nucleotidyltransferase</keyword>
<dbReference type="Proteomes" id="UP000735302">
    <property type="component" value="Unassembled WGS sequence"/>
</dbReference>
<comment type="caution">
    <text evidence="1">The sequence shown here is derived from an EMBL/GenBank/DDBJ whole genome shotgun (WGS) entry which is preliminary data.</text>
</comment>
<dbReference type="SUPFAM" id="SSF56219">
    <property type="entry name" value="DNase I-like"/>
    <property type="match status" value="1"/>
</dbReference>
<organism evidence="1 2">
    <name type="scientific">Plakobranchus ocellatus</name>
    <dbReference type="NCBI Taxonomy" id="259542"/>
    <lineage>
        <taxon>Eukaryota</taxon>
        <taxon>Metazoa</taxon>
        <taxon>Spiralia</taxon>
        <taxon>Lophotrochozoa</taxon>
        <taxon>Mollusca</taxon>
        <taxon>Gastropoda</taxon>
        <taxon>Heterobranchia</taxon>
        <taxon>Euthyneura</taxon>
        <taxon>Panpulmonata</taxon>
        <taxon>Sacoglossa</taxon>
        <taxon>Placobranchoidea</taxon>
        <taxon>Plakobranchidae</taxon>
        <taxon>Plakobranchus</taxon>
    </lineage>
</organism>
<dbReference type="Gene3D" id="3.60.10.10">
    <property type="entry name" value="Endonuclease/exonuclease/phosphatase"/>
    <property type="match status" value="1"/>
</dbReference>
<keyword evidence="2" id="KW-1185">Reference proteome</keyword>
<accession>A0AAV3YEQ9</accession>
<reference evidence="1 2" key="1">
    <citation type="journal article" date="2021" name="Elife">
        <title>Chloroplast acquisition without the gene transfer in kleptoplastic sea slugs, Plakobranchus ocellatus.</title>
        <authorList>
            <person name="Maeda T."/>
            <person name="Takahashi S."/>
            <person name="Yoshida T."/>
            <person name="Shimamura S."/>
            <person name="Takaki Y."/>
            <person name="Nagai Y."/>
            <person name="Toyoda A."/>
            <person name="Suzuki Y."/>
            <person name="Arimoto A."/>
            <person name="Ishii H."/>
            <person name="Satoh N."/>
            <person name="Nishiyama T."/>
            <person name="Hasebe M."/>
            <person name="Maruyama T."/>
            <person name="Minagawa J."/>
            <person name="Obokata J."/>
            <person name="Shigenobu S."/>
        </authorList>
    </citation>
    <scope>NUCLEOTIDE SEQUENCE [LARGE SCALE GENOMIC DNA]</scope>
</reference>